<accession>X1GGW6</accession>
<name>X1GGW6_9ZZZZ</name>
<evidence type="ECO:0000259" key="1">
    <source>
        <dbReference type="Pfam" id="PF08668"/>
    </source>
</evidence>
<proteinExistence type="predicted"/>
<feature type="non-terminal residue" evidence="2">
    <location>
        <position position="1"/>
    </location>
</feature>
<protein>
    <recommendedName>
        <fullName evidence="1">HDOD domain-containing protein</fullName>
    </recommendedName>
</protein>
<evidence type="ECO:0000313" key="2">
    <source>
        <dbReference type="EMBL" id="GAH44045.1"/>
    </source>
</evidence>
<reference evidence="2" key="1">
    <citation type="journal article" date="2014" name="Front. Microbiol.">
        <title>High frequency of phylogenetically diverse reductive dehalogenase-homologous genes in deep subseafloor sedimentary metagenomes.</title>
        <authorList>
            <person name="Kawai M."/>
            <person name="Futagami T."/>
            <person name="Toyoda A."/>
            <person name="Takaki Y."/>
            <person name="Nishi S."/>
            <person name="Hori S."/>
            <person name="Arai W."/>
            <person name="Tsubouchi T."/>
            <person name="Morono Y."/>
            <person name="Uchiyama I."/>
            <person name="Ito T."/>
            <person name="Fujiyama A."/>
            <person name="Inagaki F."/>
            <person name="Takami H."/>
        </authorList>
    </citation>
    <scope>NUCLEOTIDE SEQUENCE</scope>
    <source>
        <strain evidence="2">Expedition CK06-06</strain>
    </source>
</reference>
<feature type="domain" description="HDOD" evidence="1">
    <location>
        <begin position="1"/>
        <end position="56"/>
    </location>
</feature>
<dbReference type="Gene3D" id="1.10.3210.10">
    <property type="entry name" value="Hypothetical protein af1432"/>
    <property type="match status" value="1"/>
</dbReference>
<organism evidence="2">
    <name type="scientific">marine sediment metagenome</name>
    <dbReference type="NCBI Taxonomy" id="412755"/>
    <lineage>
        <taxon>unclassified sequences</taxon>
        <taxon>metagenomes</taxon>
        <taxon>ecological metagenomes</taxon>
    </lineage>
</organism>
<dbReference type="InterPro" id="IPR013976">
    <property type="entry name" value="HDOD"/>
</dbReference>
<sequence>PKSLARIVEEAKSTKAGACAIEQKHLGTDHTILGKRLSQKWHLPNQITLAIWLHHSETGTISQTTPETRIAQVAQLADSVARECGIGQSGSYDSPEPAEKIAQSLAITPEQLGQIRRNLPETVRQKSKVLGLDLPNAVASYCDIAHTAAAQLAQDNTKLSLENRRLQTASSHLDFTTEFLLSINSTMEAIDTAENFAVRWQKFYQTGMVCLYLVPPAGPQFLEAVVVENLSQSKTVILNAPAETPAIPETIANSFAILDAHDYIDWLFEQLNVDFDPNQTKLAPLLADRKAVGAIVFELRYPGDVELLEEKFRTA</sequence>
<dbReference type="SUPFAM" id="SSF109604">
    <property type="entry name" value="HD-domain/PDEase-like"/>
    <property type="match status" value="1"/>
</dbReference>
<dbReference type="AlphaFoldDB" id="X1GGW6"/>
<gene>
    <name evidence="2" type="ORF">S03H2_19177</name>
</gene>
<comment type="caution">
    <text evidence="2">The sequence shown here is derived from an EMBL/GenBank/DDBJ whole genome shotgun (WGS) entry which is preliminary data.</text>
</comment>
<dbReference type="Pfam" id="PF08668">
    <property type="entry name" value="HDOD"/>
    <property type="match status" value="1"/>
</dbReference>
<feature type="non-terminal residue" evidence="2">
    <location>
        <position position="315"/>
    </location>
</feature>
<dbReference type="EMBL" id="BARU01010002">
    <property type="protein sequence ID" value="GAH44045.1"/>
    <property type="molecule type" value="Genomic_DNA"/>
</dbReference>